<evidence type="ECO:0000256" key="2">
    <source>
        <dbReference type="ARBA" id="ARBA00007401"/>
    </source>
</evidence>
<dbReference type="Gene3D" id="3.20.20.80">
    <property type="entry name" value="Glycosidases"/>
    <property type="match status" value="1"/>
</dbReference>
<dbReference type="InterPro" id="IPR036156">
    <property type="entry name" value="Beta-gal/glucu_dom_sf"/>
</dbReference>
<dbReference type="InterPro" id="IPR014718">
    <property type="entry name" value="GH-type_carb-bd"/>
</dbReference>
<dbReference type="InterPro" id="IPR006103">
    <property type="entry name" value="Glyco_hydro_2_cat"/>
</dbReference>
<proteinExistence type="inferred from homology"/>
<reference evidence="10 11" key="1">
    <citation type="journal article" date="2021" name="Int. J. Syst. Evol. Microbiol.">
        <title>Novosphingobium decolorationis sp. nov., an aniline blue-decolourizing bacterium isolated from East Pacific sediment.</title>
        <authorList>
            <person name="Chen X."/>
            <person name="Dong B."/>
            <person name="Chen T."/>
            <person name="Ren N."/>
            <person name="Wang J."/>
            <person name="Xu Y."/>
            <person name="Yang J."/>
            <person name="Zhu S."/>
            <person name="Chen J."/>
        </authorList>
    </citation>
    <scope>NUCLEOTIDE SEQUENCE [LARGE SCALE GENOMIC DNA]</scope>
    <source>
        <strain evidence="10 11">502str22</strain>
    </source>
</reference>
<dbReference type="InterPro" id="IPR011013">
    <property type="entry name" value="Gal_mutarotase_sf_dom"/>
</dbReference>
<comment type="similarity">
    <text evidence="2 7">Belongs to the glycosyl hydrolase 2 family.</text>
</comment>
<dbReference type="InterPro" id="IPR017853">
    <property type="entry name" value="GH"/>
</dbReference>
<gene>
    <name evidence="10" type="ORF">HT578_19640</name>
</gene>
<dbReference type="PRINTS" id="PR00132">
    <property type="entry name" value="GLHYDRLASE2"/>
</dbReference>
<feature type="domain" description="Beta galactosidase small chain/" evidence="9">
    <location>
        <begin position="793"/>
        <end position="1067"/>
    </location>
</feature>
<dbReference type="SUPFAM" id="SSF74650">
    <property type="entry name" value="Galactose mutarotase-like"/>
    <property type="match status" value="1"/>
</dbReference>
<evidence type="ECO:0000256" key="3">
    <source>
        <dbReference type="ARBA" id="ARBA00012756"/>
    </source>
</evidence>
<dbReference type="SUPFAM" id="SSF49303">
    <property type="entry name" value="beta-Galactosidase/glucuronidase domain"/>
    <property type="match status" value="2"/>
</dbReference>
<evidence type="ECO:0000256" key="7">
    <source>
        <dbReference type="RuleBase" id="RU361154"/>
    </source>
</evidence>
<evidence type="ECO:0000256" key="4">
    <source>
        <dbReference type="ARBA" id="ARBA00022801"/>
    </source>
</evidence>
<dbReference type="InterPro" id="IPR013783">
    <property type="entry name" value="Ig-like_fold"/>
</dbReference>
<dbReference type="Pfam" id="PF16353">
    <property type="entry name" value="LacZ_4"/>
    <property type="match status" value="1"/>
</dbReference>
<dbReference type="InterPro" id="IPR004199">
    <property type="entry name" value="B-gal_small/dom_5"/>
</dbReference>
<dbReference type="InterPro" id="IPR006101">
    <property type="entry name" value="Glyco_hydro_2"/>
</dbReference>
<dbReference type="InterPro" id="IPR023230">
    <property type="entry name" value="Glyco_hydro_2_CS"/>
</dbReference>
<sequence length="1083" mass="118963">MTGEGVRAKTTARCGGTGVGLAALATLLAGAPAGGADLQVQAVQVDPSRPDWENPAVFAQGTLPASSTGFPYESRARALEGDPQGSNRYLSLDGTWKFAFSPSADALPEGFERPAFDVSGWSDIAVPADWQAEGFGQARYNNWIYPFPANRPLIPHETNPVGSYRRDFTLPQSWSGDERVILHIGAAGSAYYVWVNGQKMGYAQDSKLPSEFDVTSALKPGSNTIAIQVFRWSDGSYLEDQDFWRVSGIERSVYLKAVPARRVRDVFAHAGLDAAYRTGELAVDLALTPGAAVRARITLLDGEQTVLTREVKLAKTDAEQRVTLTGEVPDVRRWSAETPNLYTLLVELYDGRGVLLQATPTRIGFRTVEVRNGQVAVNGKPITIKGVNRHEHDPETFHVISRASMERDVELMKANNVNAIRAAHYPNDPYIYELADRYGLYVMDEANIESHQYMDYGNRHPEERAKYQIGFDPAWKAAHLARVSNMVERDKNHPSVLFWSLGNEAGIGPTFEEAAKATRERDPSRLISYLGWGPLPFGDHRPNWYADIYAPMYDPAAKMADYATNWSYGQPMIQCEYAHMMGNSGGNLTEYWDTIHAHPETLQGGFIWDWVDQSMFGTAEDGTRYWADGSEYGPNPGGDIEFGDGIIQSDRTPNPALYELRKVYAPVAFSDIDLSGGTLRVHNRQDFADLSGYRFTWTLQENGVAVATGDLTAPDVAARASGTMALDLGTYPRKADAEYFVTVEAKAGEGQIPLVEAGQVMAFEQFALDSAVPSLPQEASGAVSLSDEGGEVILSAAGSSLAISRKTGLIRSFDAKGKALAIGGEPYFWRALTDSNVGTRTADQLAVWKTLSETRTVSDLRIEPAKDGAREVAVTFTLGEGQATFTNRYRMVGDGSVRLTAHFEPVAKDLPPPFRIGVKFALPEELDTVEWYGRGPHESYVDRKSSAPIGLWRGALADQDHDYIRPQETGNKTDVRWMTLSGAGRALRVAGDRPLMMNALAFPYSDLYRRAPGTWKSSDIRPHDHGTLLVDAAQWGLGGDTQWSEEGKPLPRYRPKVEPTTFTIRLSPTKDEPSVGARPGGDR</sequence>
<dbReference type="Gene3D" id="2.60.120.260">
    <property type="entry name" value="Galactose-binding domain-like"/>
    <property type="match status" value="1"/>
</dbReference>
<evidence type="ECO:0000256" key="8">
    <source>
        <dbReference type="SAM" id="MobiDB-lite"/>
    </source>
</evidence>
<evidence type="ECO:0000259" key="9">
    <source>
        <dbReference type="SMART" id="SM01038"/>
    </source>
</evidence>
<dbReference type="PANTHER" id="PTHR46323">
    <property type="entry name" value="BETA-GALACTOSIDASE"/>
    <property type="match status" value="1"/>
</dbReference>
<dbReference type="Pfam" id="PF02929">
    <property type="entry name" value="Bgal_small_N"/>
    <property type="match status" value="1"/>
</dbReference>
<dbReference type="InterPro" id="IPR006102">
    <property type="entry name" value="Ig-like_GH2"/>
</dbReference>
<dbReference type="Pfam" id="PF02836">
    <property type="entry name" value="Glyco_hydro_2_C"/>
    <property type="match status" value="1"/>
</dbReference>
<dbReference type="PROSITE" id="PS00719">
    <property type="entry name" value="GLYCOSYL_HYDROL_F2_1"/>
    <property type="match status" value="1"/>
</dbReference>
<dbReference type="PANTHER" id="PTHR46323:SF2">
    <property type="entry name" value="BETA-GALACTOSIDASE"/>
    <property type="match status" value="1"/>
</dbReference>
<dbReference type="EMBL" id="CP054856">
    <property type="protein sequence ID" value="QVM85623.1"/>
    <property type="molecule type" value="Genomic_DNA"/>
</dbReference>
<dbReference type="Pfam" id="PF00703">
    <property type="entry name" value="Glyco_hydro_2"/>
    <property type="match status" value="1"/>
</dbReference>
<keyword evidence="4 7" id="KW-0378">Hydrolase</keyword>
<dbReference type="InterPro" id="IPR032312">
    <property type="entry name" value="LacZ_4"/>
</dbReference>
<organism evidence="10 11">
    <name type="scientific">Novosphingobium decolorationis</name>
    <dbReference type="NCBI Taxonomy" id="2698673"/>
    <lineage>
        <taxon>Bacteria</taxon>
        <taxon>Pseudomonadati</taxon>
        <taxon>Pseudomonadota</taxon>
        <taxon>Alphaproteobacteria</taxon>
        <taxon>Sphingomonadales</taxon>
        <taxon>Sphingomonadaceae</taxon>
        <taxon>Novosphingobium</taxon>
    </lineage>
</organism>
<dbReference type="InterPro" id="IPR006104">
    <property type="entry name" value="Glyco_hydro_2_N"/>
</dbReference>
<evidence type="ECO:0000256" key="5">
    <source>
        <dbReference type="ARBA" id="ARBA00023295"/>
    </source>
</evidence>
<evidence type="ECO:0000256" key="6">
    <source>
        <dbReference type="ARBA" id="ARBA00032230"/>
    </source>
</evidence>
<dbReference type="Gene3D" id="2.60.40.10">
    <property type="entry name" value="Immunoglobulins"/>
    <property type="match status" value="2"/>
</dbReference>
<protein>
    <recommendedName>
        <fullName evidence="3 7">Beta-galactosidase</fullName>
        <ecNumber evidence="3 7">3.2.1.23</ecNumber>
    </recommendedName>
    <alternativeName>
        <fullName evidence="6 7">Lactase</fullName>
    </alternativeName>
</protein>
<dbReference type="SUPFAM" id="SSF51445">
    <property type="entry name" value="(Trans)glycosidases"/>
    <property type="match status" value="1"/>
</dbReference>
<dbReference type="EC" id="3.2.1.23" evidence="3 7"/>
<name>A0ABX8E932_9SPHN</name>
<dbReference type="InterPro" id="IPR023232">
    <property type="entry name" value="Glyco_hydro_2_AS"/>
</dbReference>
<dbReference type="PROSITE" id="PS00608">
    <property type="entry name" value="GLYCOSYL_HYDROL_F2_2"/>
    <property type="match status" value="1"/>
</dbReference>
<dbReference type="Pfam" id="PF02837">
    <property type="entry name" value="Glyco_hydro_2_N"/>
    <property type="match status" value="1"/>
</dbReference>
<dbReference type="Gene3D" id="2.70.98.10">
    <property type="match status" value="1"/>
</dbReference>
<evidence type="ECO:0000256" key="1">
    <source>
        <dbReference type="ARBA" id="ARBA00001412"/>
    </source>
</evidence>
<keyword evidence="5 7" id="KW-0326">Glycosidase</keyword>
<dbReference type="SMART" id="SM01038">
    <property type="entry name" value="Bgal_small_N"/>
    <property type="match status" value="1"/>
</dbReference>
<dbReference type="InterPro" id="IPR050347">
    <property type="entry name" value="Bact_Beta-galactosidase"/>
</dbReference>
<dbReference type="InterPro" id="IPR008979">
    <property type="entry name" value="Galactose-bd-like_sf"/>
</dbReference>
<dbReference type="SUPFAM" id="SSF49785">
    <property type="entry name" value="Galactose-binding domain-like"/>
    <property type="match status" value="1"/>
</dbReference>
<evidence type="ECO:0000313" key="11">
    <source>
        <dbReference type="Proteomes" id="UP000677126"/>
    </source>
</evidence>
<evidence type="ECO:0000313" key="10">
    <source>
        <dbReference type="EMBL" id="QVM85623.1"/>
    </source>
</evidence>
<feature type="region of interest" description="Disordered" evidence="8">
    <location>
        <begin position="1041"/>
        <end position="1083"/>
    </location>
</feature>
<keyword evidence="11" id="KW-1185">Reference proteome</keyword>
<accession>A0ABX8E932</accession>
<comment type="catalytic activity">
    <reaction evidence="1 7">
        <text>Hydrolysis of terminal non-reducing beta-D-galactose residues in beta-D-galactosides.</text>
        <dbReference type="EC" id="3.2.1.23"/>
    </reaction>
</comment>
<dbReference type="RefSeq" id="WP_213501159.1">
    <property type="nucleotide sequence ID" value="NZ_CP054856.1"/>
</dbReference>
<dbReference type="Proteomes" id="UP000677126">
    <property type="component" value="Chromosome"/>
</dbReference>